<reference evidence="1" key="1">
    <citation type="journal article" date="2019" name="G3 (Bethesda)">
        <title>Genome Assemblies of Two Rare Opportunistic Yeast Pathogens: Diutina rugosa (syn. Candida rugosa) and Trichomonascus ciferrii (syn. Candida ciferrii).</title>
        <authorList>
            <person name="Mixao V."/>
            <person name="Saus E."/>
            <person name="Hansen A.P."/>
            <person name="Lass-Florl C."/>
            <person name="Gabaldon T."/>
        </authorList>
    </citation>
    <scope>NUCLEOTIDE SEQUENCE</scope>
    <source>
        <strain evidence="1">CBS 4856</strain>
    </source>
</reference>
<protein>
    <recommendedName>
        <fullName evidence="3">CST complex subunit Stn1 N-terminal domain-containing protein</fullName>
    </recommendedName>
</protein>
<dbReference type="OrthoDB" id="110024at2759"/>
<dbReference type="Proteomes" id="UP000761534">
    <property type="component" value="Unassembled WGS sequence"/>
</dbReference>
<evidence type="ECO:0000313" key="2">
    <source>
        <dbReference type="Proteomes" id="UP000761534"/>
    </source>
</evidence>
<sequence length="312" mass="35652">MCVRDVYCLDKFETIYERKSELTGRGRIYFFRNHPINYVLLTGRCVDVGETSIRSKTRPGVLYTFTIEDGSGPMIGCAYIYNTKNPGMFRNKGLMLEVRGYIYDSPGFPRRISVCNFRVLRKSVAQERHLILASMEQVDVRKRILENSWYCPEAENQKRPVARDLVSEPNEYCSFYRLPSVLLSRPDYRQSIREAERNETSETEISRISTNGTVPDAHHQPTHQSYLLGNSMNPIILSDDRVSMRNPGSTAHQPVAGIFTYEGDHADSCRLEVPDSGSQQPPSTLCNDEFDSLCEDLPPLNTFYSQFDKLAS</sequence>
<gene>
    <name evidence="1" type="ORF">TRICI_004955</name>
</gene>
<dbReference type="VEuPathDB" id="FungiDB:TRICI_004955"/>
<proteinExistence type="predicted"/>
<keyword evidence="2" id="KW-1185">Reference proteome</keyword>
<comment type="caution">
    <text evidence="1">The sequence shown here is derived from an EMBL/GenBank/DDBJ whole genome shotgun (WGS) entry which is preliminary data.</text>
</comment>
<evidence type="ECO:0000313" key="1">
    <source>
        <dbReference type="EMBL" id="KAA8907664.1"/>
    </source>
</evidence>
<dbReference type="Gene3D" id="2.40.50.1040">
    <property type="match status" value="1"/>
</dbReference>
<evidence type="ECO:0008006" key="3">
    <source>
        <dbReference type="Google" id="ProtNLM"/>
    </source>
</evidence>
<dbReference type="AlphaFoldDB" id="A0A642UY91"/>
<accession>A0A642UY91</accession>
<dbReference type="EMBL" id="SWFS01000376">
    <property type="protein sequence ID" value="KAA8907664.1"/>
    <property type="molecule type" value="Genomic_DNA"/>
</dbReference>
<organism evidence="1 2">
    <name type="scientific">Trichomonascus ciferrii</name>
    <dbReference type="NCBI Taxonomy" id="44093"/>
    <lineage>
        <taxon>Eukaryota</taxon>
        <taxon>Fungi</taxon>
        <taxon>Dikarya</taxon>
        <taxon>Ascomycota</taxon>
        <taxon>Saccharomycotina</taxon>
        <taxon>Dipodascomycetes</taxon>
        <taxon>Dipodascales</taxon>
        <taxon>Trichomonascaceae</taxon>
        <taxon>Trichomonascus</taxon>
        <taxon>Trichomonascus ciferrii complex</taxon>
    </lineage>
</organism>
<name>A0A642UY91_9ASCO</name>